<protein>
    <submittedName>
        <fullName evidence="1">Uncharacterized protein</fullName>
    </submittedName>
</protein>
<name>A0A2W4WFG9_9CYAN</name>
<sequence length="98" mass="11293">MFQKFCVKQTLKCSLGKLFSNFAHYIATSIVIIYSCRQMSNLLNWVAALCTATQFNGFAKITDKNMDVYNCWIYSALRPNSNHKKVFESFAKLSKTFL</sequence>
<organism evidence="1 2">
    <name type="scientific">Pseudanabaena frigida</name>
    <dbReference type="NCBI Taxonomy" id="945775"/>
    <lineage>
        <taxon>Bacteria</taxon>
        <taxon>Bacillati</taxon>
        <taxon>Cyanobacteriota</taxon>
        <taxon>Cyanophyceae</taxon>
        <taxon>Pseudanabaenales</taxon>
        <taxon>Pseudanabaenaceae</taxon>
        <taxon>Pseudanabaena</taxon>
    </lineage>
</organism>
<proteinExistence type="predicted"/>
<gene>
    <name evidence="1" type="ORF">DCF19_04890</name>
</gene>
<reference evidence="1 2" key="2">
    <citation type="submission" date="2018-06" db="EMBL/GenBank/DDBJ databases">
        <title>Metagenomic assembly of (sub)arctic Cyanobacteria and their associated microbiome from non-axenic cultures.</title>
        <authorList>
            <person name="Baurain D."/>
        </authorList>
    </citation>
    <scope>NUCLEOTIDE SEQUENCE [LARGE SCALE GENOMIC DNA]</scope>
    <source>
        <strain evidence="1">ULC066bin1</strain>
    </source>
</reference>
<dbReference type="Proteomes" id="UP000249467">
    <property type="component" value="Unassembled WGS sequence"/>
</dbReference>
<evidence type="ECO:0000313" key="1">
    <source>
        <dbReference type="EMBL" id="PZO43290.1"/>
    </source>
</evidence>
<accession>A0A2W4WFG9</accession>
<dbReference type="EMBL" id="QBML01000005">
    <property type="protein sequence ID" value="PZO43290.1"/>
    <property type="molecule type" value="Genomic_DNA"/>
</dbReference>
<comment type="caution">
    <text evidence="1">The sequence shown here is derived from an EMBL/GenBank/DDBJ whole genome shotgun (WGS) entry which is preliminary data.</text>
</comment>
<evidence type="ECO:0000313" key="2">
    <source>
        <dbReference type="Proteomes" id="UP000249467"/>
    </source>
</evidence>
<dbReference type="AlphaFoldDB" id="A0A2W4WFG9"/>
<reference evidence="1 2" key="1">
    <citation type="submission" date="2018-04" db="EMBL/GenBank/DDBJ databases">
        <authorList>
            <person name="Go L.Y."/>
            <person name="Mitchell J.A."/>
        </authorList>
    </citation>
    <scope>NUCLEOTIDE SEQUENCE [LARGE SCALE GENOMIC DNA]</scope>
    <source>
        <strain evidence="1">ULC066bin1</strain>
    </source>
</reference>